<dbReference type="AlphaFoldDB" id="A0A1X1R3L9"/>
<evidence type="ECO:0000313" key="4">
    <source>
        <dbReference type="EMBL" id="ORU98929.1"/>
    </source>
</evidence>
<evidence type="ECO:0000256" key="1">
    <source>
        <dbReference type="ARBA" id="ARBA00009986"/>
    </source>
</evidence>
<sequence>MTQKPTATQQPAAPQTAGATGILAGDPRLLIDGELTGATGGARFEVIHPGNAQVVGTAADGTVADLERAIGAARTAFDTGDWSGDVAFRQHCLMQLHDALERNKERLRRIVVTEVGCPISVTGSQIEDPIAEVKHWADYGRDFDYLVDTGVHRAVIGTARRTLSFEPVGVVGAITPWNVPFYLNIAQTVPALMAGNTVVLKPAQLTPWSGSELGRIVAEETDIPAGVFNVVTSNANAVGAALSADPRVDMITFTGSTATGRAILAAAAPTVKKTIMELGGKSAHVVLDDAKLERVLPMSAMVACVMSGQACIMASRILLPRSRYHEGIEILQAAMAATSVGDPWNPSVLQGPQISEAQREKVLGLIASGVADGARLVTGGGIPANLPVGYYTEPTLLAEVDPNSRIAQEEIFGPVLTVTPYDTDDEAVAIANNSIYGLSGEVSGADADRAFAIARRLRTGNVTVNGRSHFGLTSPFGGTKQSGLGRRNGDEGFREYLEIKTIGHPA</sequence>
<dbReference type="STRING" id="1793.AWC04_17485"/>
<dbReference type="InterPro" id="IPR015590">
    <property type="entry name" value="Aldehyde_DH_dom"/>
</dbReference>
<evidence type="ECO:0000313" key="5">
    <source>
        <dbReference type="Proteomes" id="UP000193484"/>
    </source>
</evidence>
<gene>
    <name evidence="4" type="ORF">AWC04_17485</name>
</gene>
<keyword evidence="2 3" id="KW-0560">Oxidoreductase</keyword>
<dbReference type="PANTHER" id="PTHR42804:SF1">
    <property type="entry name" value="ALDEHYDE DEHYDROGENASE-RELATED"/>
    <property type="match status" value="1"/>
</dbReference>
<dbReference type="InterPro" id="IPR016161">
    <property type="entry name" value="Ald_DH/histidinol_DH"/>
</dbReference>
<dbReference type="FunFam" id="3.40.605.10:FF:000007">
    <property type="entry name" value="NAD/NADP-dependent betaine aldehyde dehydrogenase"/>
    <property type="match status" value="1"/>
</dbReference>
<dbReference type="CDD" id="cd07089">
    <property type="entry name" value="ALDH_CddD-AldA-like"/>
    <property type="match status" value="1"/>
</dbReference>
<dbReference type="PANTHER" id="PTHR42804">
    <property type="entry name" value="ALDEHYDE DEHYDROGENASE"/>
    <property type="match status" value="1"/>
</dbReference>
<proteinExistence type="inferred from homology"/>
<comment type="caution">
    <text evidence="4">The sequence shown here is derived from an EMBL/GenBank/DDBJ whole genome shotgun (WGS) entry which is preliminary data.</text>
</comment>
<evidence type="ECO:0000256" key="3">
    <source>
        <dbReference type="RuleBase" id="RU003345"/>
    </source>
</evidence>
<dbReference type="PROSITE" id="PS00687">
    <property type="entry name" value="ALDEHYDE_DEHYDR_GLU"/>
    <property type="match status" value="1"/>
</dbReference>
<dbReference type="Gene3D" id="3.40.309.10">
    <property type="entry name" value="Aldehyde Dehydrogenase, Chain A, domain 2"/>
    <property type="match status" value="1"/>
</dbReference>
<keyword evidence="5" id="KW-1185">Reference proteome</keyword>
<accession>A0A1X1R3L9</accession>
<evidence type="ECO:0000256" key="2">
    <source>
        <dbReference type="ARBA" id="ARBA00023002"/>
    </source>
</evidence>
<dbReference type="SUPFAM" id="SSF53720">
    <property type="entry name" value="ALDH-like"/>
    <property type="match status" value="1"/>
</dbReference>
<dbReference type="InterPro" id="IPR016163">
    <property type="entry name" value="Ald_DH_C"/>
</dbReference>
<dbReference type="Pfam" id="PF00171">
    <property type="entry name" value="Aldedh"/>
    <property type="match status" value="1"/>
</dbReference>
<protein>
    <submittedName>
        <fullName evidence="4">Aldehyde dehydrogenase</fullName>
    </submittedName>
</protein>
<dbReference type="InterPro" id="IPR016162">
    <property type="entry name" value="Ald_DH_N"/>
</dbReference>
<organism evidence="4 5">
    <name type="scientific">Mycolicibacterium fallax</name>
    <name type="common">Mycobacterium fallax</name>
    <dbReference type="NCBI Taxonomy" id="1793"/>
    <lineage>
        <taxon>Bacteria</taxon>
        <taxon>Bacillati</taxon>
        <taxon>Actinomycetota</taxon>
        <taxon>Actinomycetes</taxon>
        <taxon>Mycobacteriales</taxon>
        <taxon>Mycobacteriaceae</taxon>
        <taxon>Mycolicibacterium</taxon>
    </lineage>
</organism>
<dbReference type="Proteomes" id="UP000193484">
    <property type="component" value="Unassembled WGS sequence"/>
</dbReference>
<dbReference type="InterPro" id="IPR029510">
    <property type="entry name" value="Ald_DH_CS_GLU"/>
</dbReference>
<dbReference type="Gene3D" id="3.40.605.10">
    <property type="entry name" value="Aldehyde Dehydrogenase, Chain A, domain 1"/>
    <property type="match status" value="1"/>
</dbReference>
<comment type="similarity">
    <text evidence="1 3">Belongs to the aldehyde dehydrogenase family.</text>
</comment>
<dbReference type="GO" id="GO:0016620">
    <property type="term" value="F:oxidoreductase activity, acting on the aldehyde or oxo group of donors, NAD or NADP as acceptor"/>
    <property type="evidence" value="ECO:0007669"/>
    <property type="project" value="InterPro"/>
</dbReference>
<reference evidence="4 5" key="1">
    <citation type="submission" date="2016-01" db="EMBL/GenBank/DDBJ databases">
        <title>The new phylogeny of the genus Mycobacterium.</title>
        <authorList>
            <person name="Tarcisio F."/>
            <person name="Conor M."/>
            <person name="Antonella G."/>
            <person name="Elisabetta G."/>
            <person name="Giulia F.S."/>
            <person name="Sara T."/>
            <person name="Anna F."/>
            <person name="Clotilde B."/>
            <person name="Roberto B."/>
            <person name="Veronica D.S."/>
            <person name="Fabio R."/>
            <person name="Monica P."/>
            <person name="Olivier J."/>
            <person name="Enrico T."/>
            <person name="Nicola S."/>
        </authorList>
    </citation>
    <scope>NUCLEOTIDE SEQUENCE [LARGE SCALE GENOMIC DNA]</scope>
    <source>
        <strain evidence="4 5">DSM 44179</strain>
    </source>
</reference>
<dbReference type="EMBL" id="LQOJ01000054">
    <property type="protein sequence ID" value="ORU98929.1"/>
    <property type="molecule type" value="Genomic_DNA"/>
</dbReference>
<name>A0A1X1R3L9_MYCFA</name>